<reference evidence="4 5" key="1">
    <citation type="submission" date="2021-09" db="EMBL/GenBank/DDBJ databases">
        <title>Isoptericola luteus sp. nov., a novel bacterium isolated from Harbin, the capital city of Heilongjiang province.</title>
        <authorList>
            <person name="Li J."/>
        </authorList>
    </citation>
    <scope>NUCLEOTIDE SEQUENCE [LARGE SCALE GENOMIC DNA]</scope>
    <source>
        <strain evidence="4 5">NEAU-Y5</strain>
    </source>
</reference>
<dbReference type="SUPFAM" id="SSF103481">
    <property type="entry name" value="Multidrug resistance efflux transporter EmrE"/>
    <property type="match status" value="1"/>
</dbReference>
<evidence type="ECO:0000256" key="2">
    <source>
        <dbReference type="SAM" id="Phobius"/>
    </source>
</evidence>
<proteinExistence type="inferred from homology"/>
<comment type="caution">
    <text evidence="4">The sequence shown here is derived from an EMBL/GenBank/DDBJ whole genome shotgun (WGS) entry which is preliminary data.</text>
</comment>
<comment type="similarity">
    <text evidence="1">Belongs to the EamA transporter family.</text>
</comment>
<evidence type="ECO:0000256" key="1">
    <source>
        <dbReference type="ARBA" id="ARBA00007362"/>
    </source>
</evidence>
<dbReference type="InterPro" id="IPR000620">
    <property type="entry name" value="EamA_dom"/>
</dbReference>
<feature type="transmembrane region" description="Helical" evidence="2">
    <location>
        <begin position="94"/>
        <end position="118"/>
    </location>
</feature>
<feature type="transmembrane region" description="Helical" evidence="2">
    <location>
        <begin position="33"/>
        <end position="55"/>
    </location>
</feature>
<feature type="domain" description="EamA" evidence="3">
    <location>
        <begin position="14"/>
        <end position="141"/>
    </location>
</feature>
<dbReference type="InterPro" id="IPR037185">
    <property type="entry name" value="EmrE-like"/>
</dbReference>
<dbReference type="Pfam" id="PF00892">
    <property type="entry name" value="EamA"/>
    <property type="match status" value="1"/>
</dbReference>
<gene>
    <name evidence="4" type="ORF">LEP48_17350</name>
</gene>
<evidence type="ECO:0000313" key="5">
    <source>
        <dbReference type="Proteomes" id="UP001319870"/>
    </source>
</evidence>
<evidence type="ECO:0000313" key="4">
    <source>
        <dbReference type="EMBL" id="MCA5895099.1"/>
    </source>
</evidence>
<keyword evidence="5" id="KW-1185">Reference proteome</keyword>
<dbReference type="Proteomes" id="UP001319870">
    <property type="component" value="Unassembled WGS sequence"/>
</dbReference>
<keyword evidence="2" id="KW-0472">Membrane</keyword>
<accession>A0ABS7ZMJ4</accession>
<dbReference type="EMBL" id="JAIXCQ010000017">
    <property type="protein sequence ID" value="MCA5895099.1"/>
    <property type="molecule type" value="Genomic_DNA"/>
</dbReference>
<dbReference type="RefSeq" id="WP_225566830.1">
    <property type="nucleotide sequence ID" value="NZ_JAIXCQ010000017.1"/>
</dbReference>
<feature type="transmembrane region" description="Helical" evidence="2">
    <location>
        <begin position="67"/>
        <end position="88"/>
    </location>
</feature>
<keyword evidence="2" id="KW-0812">Transmembrane</keyword>
<keyword evidence="2" id="KW-1133">Transmembrane helix</keyword>
<evidence type="ECO:0000259" key="3">
    <source>
        <dbReference type="Pfam" id="PF00892"/>
    </source>
</evidence>
<name>A0ABS7ZMJ4_9MICO</name>
<sequence>MTPAPCGTVWRRASSVGVAVQYFALAQAGAGSGIWPVTAGRVTAVALVGLAVLATRGSAPPATRPGWRVHLAAVLSGVGAAAGLVAYLPATRLTLVTVAVALAALYPVVPVLVGVTALGERPRRVQVAGLALAGVASALLVLP</sequence>
<protein>
    <submittedName>
        <fullName evidence="4">DMT family transporter</fullName>
    </submittedName>
</protein>
<organism evidence="4 5">
    <name type="scientific">Isoptericola luteus</name>
    <dbReference type="NCBI Taxonomy" id="2879484"/>
    <lineage>
        <taxon>Bacteria</taxon>
        <taxon>Bacillati</taxon>
        <taxon>Actinomycetota</taxon>
        <taxon>Actinomycetes</taxon>
        <taxon>Micrococcales</taxon>
        <taxon>Promicromonosporaceae</taxon>
        <taxon>Isoptericola</taxon>
    </lineage>
</organism>